<name>A0AC55DR35_ECHTE</name>
<gene>
    <name evidence="2" type="primary">LOC123522599</name>
</gene>
<dbReference type="Proteomes" id="UP000694863">
    <property type="component" value="Unplaced"/>
</dbReference>
<evidence type="ECO:0000313" key="2">
    <source>
        <dbReference type="RefSeq" id="XP_045154209.1"/>
    </source>
</evidence>
<organism evidence="1 2">
    <name type="scientific">Echinops telfairi</name>
    <name type="common">Lesser hedgehog tenrec</name>
    <dbReference type="NCBI Taxonomy" id="9371"/>
    <lineage>
        <taxon>Eukaryota</taxon>
        <taxon>Metazoa</taxon>
        <taxon>Chordata</taxon>
        <taxon>Craniata</taxon>
        <taxon>Vertebrata</taxon>
        <taxon>Euteleostomi</taxon>
        <taxon>Mammalia</taxon>
        <taxon>Eutheria</taxon>
        <taxon>Afrotheria</taxon>
        <taxon>Tenrecidae</taxon>
        <taxon>Tenrecinae</taxon>
        <taxon>Echinops</taxon>
    </lineage>
</organism>
<evidence type="ECO:0000313" key="1">
    <source>
        <dbReference type="Proteomes" id="UP000694863"/>
    </source>
</evidence>
<protein>
    <submittedName>
        <fullName evidence="2">Synaptonemal complex protein 2-like</fullName>
    </submittedName>
</protein>
<reference evidence="2" key="1">
    <citation type="submission" date="2025-08" db="UniProtKB">
        <authorList>
            <consortium name="RefSeq"/>
        </authorList>
    </citation>
    <scope>IDENTIFICATION</scope>
</reference>
<keyword evidence="1" id="KW-1185">Reference proteome</keyword>
<accession>A0AC55DR35</accession>
<sequence>MTNLKHKLPTLEDIDLSDGGFVTPKQSRWEDGVSRDFHSSVREENDVAEGVSSPSLEVMLEKSDRPTILSTFEDITEELKKTYELRHRKSQLCLKRGAKAPDCLTKLLKHIHQCRLNTVQQFHQLVRQGLSRLGEELRALKQTEDDVLEVWRKEYAPSFCDTHTLRDFSDTEAGRTGGGAEQEQAATGQEGALG</sequence>
<dbReference type="RefSeq" id="XP_045154209.1">
    <property type="nucleotide sequence ID" value="XM_045298274.1"/>
</dbReference>
<proteinExistence type="predicted"/>